<dbReference type="AlphaFoldDB" id="K9XZV8"/>
<proteinExistence type="predicted"/>
<sequence length="124" mass="13857">MIKFHLWKFLALLLTGFLLFSLSLIINHFTVYGSVTHQLEKASKQTDGDKVRSLFIHHKTKDKFNMAILNLFKAILTLLVLTCIFCLILTTDLGFGPVANVALYLGGVVLVGWATVTSLNIFND</sequence>
<dbReference type="EMBL" id="CP003654">
    <property type="protein sequence ID" value="AFZ38120.1"/>
    <property type="molecule type" value="Genomic_DNA"/>
</dbReference>
<dbReference type="HOGENOM" id="CLU_2002500_0_0_3"/>
<dbReference type="RefSeq" id="WP_015212026.1">
    <property type="nucleotide sequence ID" value="NC_019765.1"/>
</dbReference>
<evidence type="ECO:0000313" key="3">
    <source>
        <dbReference type="Proteomes" id="UP000010473"/>
    </source>
</evidence>
<evidence type="ECO:0000256" key="1">
    <source>
        <dbReference type="SAM" id="Phobius"/>
    </source>
</evidence>
<reference evidence="3" key="1">
    <citation type="journal article" date="2013" name="Proc. Natl. Acad. Sci. U.S.A.">
        <title>Improving the coverage of the cyanobacterial phylum using diversity-driven genome sequencing.</title>
        <authorList>
            <person name="Shih P.M."/>
            <person name="Wu D."/>
            <person name="Latifi A."/>
            <person name="Axen S.D."/>
            <person name="Fewer D.P."/>
            <person name="Talla E."/>
            <person name="Calteau A."/>
            <person name="Cai F."/>
            <person name="Tandeau de Marsac N."/>
            <person name="Rippka R."/>
            <person name="Herdman M."/>
            <person name="Sivonen K."/>
            <person name="Coursin T."/>
            <person name="Laurent T."/>
            <person name="Goodwin L."/>
            <person name="Nolan M."/>
            <person name="Davenport K.W."/>
            <person name="Han C.S."/>
            <person name="Rubin E.M."/>
            <person name="Eisen J.A."/>
            <person name="Woyke T."/>
            <person name="Gugger M."/>
            <person name="Kerfeld C.A."/>
        </authorList>
    </citation>
    <scope>NUCLEOTIDE SEQUENCE [LARGE SCALE GENOMIC DNA]</scope>
    <source>
        <strain evidence="3">ATCC 29371 / PCC 7437</strain>
        <plasmid evidence="3">Plasmid pSTA7437.01</plasmid>
    </source>
</reference>
<dbReference type="KEGG" id="scs:Sta7437_4664"/>
<feature type="transmembrane region" description="Helical" evidence="1">
    <location>
        <begin position="101"/>
        <end position="122"/>
    </location>
</feature>
<accession>K9XZV8</accession>
<dbReference type="Proteomes" id="UP000010473">
    <property type="component" value="Plasmid pSTA7437.01"/>
</dbReference>
<keyword evidence="1" id="KW-1133">Transmembrane helix</keyword>
<evidence type="ECO:0000313" key="2">
    <source>
        <dbReference type="EMBL" id="AFZ38120.1"/>
    </source>
</evidence>
<organism evidence="2 3">
    <name type="scientific">Stanieria cyanosphaera (strain ATCC 29371 / PCC 7437)</name>
    <dbReference type="NCBI Taxonomy" id="111780"/>
    <lineage>
        <taxon>Bacteria</taxon>
        <taxon>Bacillati</taxon>
        <taxon>Cyanobacteriota</taxon>
        <taxon>Cyanophyceae</taxon>
        <taxon>Pleurocapsales</taxon>
        <taxon>Dermocarpellaceae</taxon>
        <taxon>Stanieria</taxon>
    </lineage>
</organism>
<gene>
    <name evidence="2" type="ordered locus">Sta7437_4664</name>
</gene>
<keyword evidence="3" id="KW-1185">Reference proteome</keyword>
<geneLocation type="plasmid" evidence="2 3">
    <name>pSTA7437.01</name>
</geneLocation>
<name>K9XZV8_STAC7</name>
<feature type="transmembrane region" description="Helical" evidence="1">
    <location>
        <begin position="67"/>
        <end position="89"/>
    </location>
</feature>
<keyword evidence="2" id="KW-0614">Plasmid</keyword>
<protein>
    <submittedName>
        <fullName evidence="2">Uncharacterized protein</fullName>
    </submittedName>
</protein>
<keyword evidence="1" id="KW-0812">Transmembrane</keyword>
<keyword evidence="1" id="KW-0472">Membrane</keyword>